<evidence type="ECO:0008006" key="5">
    <source>
        <dbReference type="Google" id="ProtNLM"/>
    </source>
</evidence>
<reference evidence="3" key="1">
    <citation type="journal article" date="2023" name="G3 (Bethesda)">
        <title>A reference genome for the long-term kleptoplast-retaining sea slug Elysia crispata morphotype clarki.</title>
        <authorList>
            <person name="Eastman K.E."/>
            <person name="Pendleton A.L."/>
            <person name="Shaikh M.A."/>
            <person name="Suttiyut T."/>
            <person name="Ogas R."/>
            <person name="Tomko P."/>
            <person name="Gavelis G."/>
            <person name="Widhalm J.R."/>
            <person name="Wisecaver J.H."/>
        </authorList>
    </citation>
    <scope>NUCLEOTIDE SEQUENCE</scope>
    <source>
        <strain evidence="3">ECLA1</strain>
    </source>
</reference>
<feature type="region of interest" description="Disordered" evidence="1">
    <location>
        <begin position="464"/>
        <end position="488"/>
    </location>
</feature>
<protein>
    <recommendedName>
        <fullName evidence="5">SUEL-type lectin domain-containing protein</fullName>
    </recommendedName>
</protein>
<feature type="compositionally biased region" description="Polar residues" evidence="1">
    <location>
        <begin position="467"/>
        <end position="482"/>
    </location>
</feature>
<sequence length="841" mass="92922">MVNEKGQEVHGQATSNIFASGCTKEEMKLECPVHSHIAIKRVFYGVKYGLDCLRPRSNSQYRPSLQADSRNTSSMGDRGSSSSSSGRSSSCCRLARGDCHVDDNNGIITAINTKCSGREKCDLTVQRVKTEPPCSHKSYTDYMTIVYDCVPVRDIVPFCTDSQMRGKSLYLSNAEYPGYLKVPKGGEVCECGVFTSHPKGISIHSIDVLLAGSREKHICSRMLDIEDPRNYRKRLRCRDRGLFGFQSLYSRAVPNVTITLESLPQDGRAYIWLQAKPNDADGFVDILCGSPFQELKDKLAREAQEARERERIEEERRRKEEAEKVRDSEGSEVGATEAGSKANVTEETTPVAVHTGHSDIMTIVWGIVAAGFILIAVVIIAMALHCRRTLREKRAKEQKPLALYPAMESEPLDLSSYCRYTDEDGEDIGDGQGSNGNSSPPFVTEQHVCGINRSPVKVSAYVHEGNGTISSDGGTQAGSPQDNGPYHRPNGFATIVTAADFQIHRDPTPSPPLPAGISTPPPSVSHQASKSYRGIQFPGDLSLRFVVPLQKNEDGGIDRKNSFGHSIPNQTYPDQETQYMSRQARDDIDSHPNHYNLEAQPAFHQGHTTLPANRKPVLIPTGPKSPLGKRSKSVTFSQPVAMVTPLNSESDESVSGRGVRKDSTEDNGDDSYDYDNLHKLDIDIESFLPPPPPPLADSDGFLPSPPPTPPHHYIHKPHQQLHKPHYDTNMIISIPRYDKSKQRELNPEEGSPSRPLSTFSNSPSPREELKFLVKDIPPHVMPPPPPPPHPSDLRLHMLASDSDDTAYMSDSSSNFWSPTRQSGKPMVMPKPQKAELFETGV</sequence>
<feature type="compositionally biased region" description="Pro residues" evidence="1">
    <location>
        <begin position="508"/>
        <end position="523"/>
    </location>
</feature>
<evidence type="ECO:0000313" key="4">
    <source>
        <dbReference type="Proteomes" id="UP001283361"/>
    </source>
</evidence>
<feature type="compositionally biased region" description="Polar residues" evidence="1">
    <location>
        <begin position="808"/>
        <end position="822"/>
    </location>
</feature>
<dbReference type="CDD" id="cd22823">
    <property type="entry name" value="Gal_Rha_Lectin"/>
    <property type="match status" value="1"/>
</dbReference>
<comment type="caution">
    <text evidence="3">The sequence shown here is derived from an EMBL/GenBank/DDBJ whole genome shotgun (WGS) entry which is preliminary data.</text>
</comment>
<feature type="region of interest" description="Disordered" evidence="1">
    <location>
        <begin position="620"/>
        <end position="716"/>
    </location>
</feature>
<keyword evidence="2" id="KW-0812">Transmembrane</keyword>
<feature type="transmembrane region" description="Helical" evidence="2">
    <location>
        <begin position="363"/>
        <end position="384"/>
    </location>
</feature>
<feature type="compositionally biased region" description="Polar residues" evidence="1">
    <location>
        <begin position="754"/>
        <end position="764"/>
    </location>
</feature>
<keyword evidence="4" id="KW-1185">Reference proteome</keyword>
<keyword evidence="2" id="KW-0472">Membrane</keyword>
<accession>A0AAE1ALI0</accession>
<feature type="compositionally biased region" description="Low complexity" evidence="1">
    <location>
        <begin position="73"/>
        <end position="90"/>
    </location>
</feature>
<evidence type="ECO:0000256" key="1">
    <source>
        <dbReference type="SAM" id="MobiDB-lite"/>
    </source>
</evidence>
<name>A0AAE1ALI0_9GAST</name>
<proteinExistence type="predicted"/>
<keyword evidence="2" id="KW-1133">Transmembrane helix</keyword>
<dbReference type="Gene3D" id="2.60.120.740">
    <property type="match status" value="1"/>
</dbReference>
<dbReference type="EMBL" id="JAWDGP010001628">
    <property type="protein sequence ID" value="KAK3789745.1"/>
    <property type="molecule type" value="Genomic_DNA"/>
</dbReference>
<dbReference type="AlphaFoldDB" id="A0AAE1ALI0"/>
<evidence type="ECO:0000256" key="2">
    <source>
        <dbReference type="SAM" id="Phobius"/>
    </source>
</evidence>
<dbReference type="InterPro" id="IPR043159">
    <property type="entry name" value="Lectin_gal-bd_sf"/>
</dbReference>
<gene>
    <name evidence="3" type="ORF">RRG08_036038</name>
</gene>
<feature type="compositionally biased region" description="Basic and acidic residues" evidence="1">
    <location>
        <begin position="306"/>
        <end position="329"/>
    </location>
</feature>
<feature type="region of interest" description="Disordered" evidence="1">
    <location>
        <begin position="421"/>
        <end position="444"/>
    </location>
</feature>
<feature type="compositionally biased region" description="Polar residues" evidence="1">
    <location>
        <begin position="60"/>
        <end position="72"/>
    </location>
</feature>
<feature type="region of interest" description="Disordered" evidence="1">
    <location>
        <begin position="507"/>
        <end position="528"/>
    </location>
</feature>
<feature type="region of interest" description="Disordered" evidence="1">
    <location>
        <begin position="306"/>
        <end position="350"/>
    </location>
</feature>
<feature type="region of interest" description="Disordered" evidence="1">
    <location>
        <begin position="60"/>
        <end position="90"/>
    </location>
</feature>
<dbReference type="PROSITE" id="PS51257">
    <property type="entry name" value="PROKAR_LIPOPROTEIN"/>
    <property type="match status" value="1"/>
</dbReference>
<organism evidence="3 4">
    <name type="scientific">Elysia crispata</name>
    <name type="common">lettuce slug</name>
    <dbReference type="NCBI Taxonomy" id="231223"/>
    <lineage>
        <taxon>Eukaryota</taxon>
        <taxon>Metazoa</taxon>
        <taxon>Spiralia</taxon>
        <taxon>Lophotrochozoa</taxon>
        <taxon>Mollusca</taxon>
        <taxon>Gastropoda</taxon>
        <taxon>Heterobranchia</taxon>
        <taxon>Euthyneura</taxon>
        <taxon>Panpulmonata</taxon>
        <taxon>Sacoglossa</taxon>
        <taxon>Placobranchoidea</taxon>
        <taxon>Plakobranchidae</taxon>
        <taxon>Elysia</taxon>
    </lineage>
</organism>
<evidence type="ECO:0000313" key="3">
    <source>
        <dbReference type="EMBL" id="KAK3789745.1"/>
    </source>
</evidence>
<feature type="region of interest" description="Disordered" evidence="1">
    <location>
        <begin position="739"/>
        <end position="768"/>
    </location>
</feature>
<dbReference type="Proteomes" id="UP001283361">
    <property type="component" value="Unassembled WGS sequence"/>
</dbReference>
<feature type="region of interest" description="Disordered" evidence="1">
    <location>
        <begin position="804"/>
        <end position="832"/>
    </location>
</feature>